<dbReference type="Proteomes" id="UP000192477">
    <property type="component" value="Unassembled WGS sequence"/>
</dbReference>
<feature type="transmembrane region" description="Helical" evidence="1">
    <location>
        <begin position="132"/>
        <end position="154"/>
    </location>
</feature>
<dbReference type="Pfam" id="PF06210">
    <property type="entry name" value="DUF1003"/>
    <property type="match status" value="1"/>
</dbReference>
<dbReference type="PANTHER" id="PTHR41386">
    <property type="entry name" value="INTEGRAL MEMBRANE PROTEIN-RELATED"/>
    <property type="match status" value="1"/>
</dbReference>
<dbReference type="RefSeq" id="WP_081184309.1">
    <property type="nucleotide sequence ID" value="NZ_MJEA01000010.1"/>
</dbReference>
<evidence type="ECO:0000313" key="2">
    <source>
        <dbReference type="EMBL" id="OQO69599.1"/>
    </source>
</evidence>
<keyword evidence="1" id="KW-0472">Membrane</keyword>
<comment type="caution">
    <text evidence="2">The sequence shown here is derived from an EMBL/GenBank/DDBJ whole genome shotgun (WGS) entry which is preliminary data.</text>
</comment>
<keyword evidence="1" id="KW-1133">Transmembrane helix</keyword>
<evidence type="ECO:0000313" key="3">
    <source>
        <dbReference type="Proteomes" id="UP000192477"/>
    </source>
</evidence>
<organism evidence="2 3">
    <name type="scientific">Enterococcus villorum</name>
    <dbReference type="NCBI Taxonomy" id="112904"/>
    <lineage>
        <taxon>Bacteria</taxon>
        <taxon>Bacillati</taxon>
        <taxon>Bacillota</taxon>
        <taxon>Bacilli</taxon>
        <taxon>Lactobacillales</taxon>
        <taxon>Enterococcaceae</taxon>
        <taxon>Enterococcus</taxon>
    </lineage>
</organism>
<feature type="transmembrane region" description="Helical" evidence="1">
    <location>
        <begin position="105"/>
        <end position="126"/>
    </location>
</feature>
<proteinExistence type="predicted"/>
<keyword evidence="1" id="KW-0812">Transmembrane</keyword>
<dbReference type="OrthoDB" id="9795736at2"/>
<dbReference type="InterPro" id="IPR010406">
    <property type="entry name" value="DUF1003"/>
</dbReference>
<evidence type="ECO:0000256" key="1">
    <source>
        <dbReference type="SAM" id="Phobius"/>
    </source>
</evidence>
<gene>
    <name evidence="2" type="ORF">BH747_10035</name>
</gene>
<dbReference type="AlphaFoldDB" id="A0A1V8YHK2"/>
<protein>
    <submittedName>
        <fullName evidence="2">Cyclic nucleotide-binding protein</fullName>
    </submittedName>
</protein>
<name>A0A1V8YHK2_9ENTE</name>
<dbReference type="EMBL" id="MJEA01000010">
    <property type="protein sequence ID" value="OQO69599.1"/>
    <property type="molecule type" value="Genomic_DNA"/>
</dbReference>
<accession>A0A1V8YHK2</accession>
<sequence length="224" mass="26032">MAHKDYVYLKTIDAEIRSFILKKNEKLTVESKIPFITFMNYHFEYIKEKILQDQNETKKINQQMLQQLNNKQIISQNLNATINQKVTFGQKAADAIAKFGGSWPFIFIFLLVLASWILLNSLHFFGVSFDNYPFILLNLVLSCLAAVQAPIIMMSQNRQAARDRIAVDHDYQTNLKAELEISLLHEKIDYLMSQQWQQMLELQQLQIELLTQLTEKSPGNKTTS</sequence>
<dbReference type="STRING" id="112904.BH747_10035"/>
<dbReference type="PANTHER" id="PTHR41386:SF1">
    <property type="entry name" value="MEMBRANE PROTEIN"/>
    <property type="match status" value="1"/>
</dbReference>
<reference evidence="2 3" key="1">
    <citation type="journal article" date="2017" name="BMC Microbiol.">
        <title>Comparative genomics of Enterococcus spp. isolated from bovine feces.</title>
        <authorList>
            <person name="Beukers A.G."/>
            <person name="Zaheer R."/>
            <person name="Goji N."/>
            <person name="Amoako K.K."/>
            <person name="Chaves A.V."/>
            <person name="Ward M.P."/>
            <person name="McAllister T.A."/>
        </authorList>
    </citation>
    <scope>NUCLEOTIDE SEQUENCE [LARGE SCALE GENOMIC DNA]</scope>
    <source>
        <strain evidence="2 3">F1129D 143</strain>
    </source>
</reference>